<dbReference type="PANTHER" id="PTHR38432">
    <property type="entry name" value="TELA-LIKE PROTEIN SAOUHSC_01408"/>
    <property type="match status" value="1"/>
</dbReference>
<dbReference type="AlphaFoldDB" id="A0A1H9E4D8"/>
<proteinExistence type="inferred from homology"/>
<evidence type="ECO:0000256" key="2">
    <source>
        <dbReference type="SAM" id="Coils"/>
    </source>
</evidence>
<keyword evidence="4" id="KW-1185">Reference proteome</keyword>
<protein>
    <submittedName>
        <fullName evidence="3">Uncharacterized conserved protein YaaN involved in tellurite resistance</fullName>
    </submittedName>
</protein>
<gene>
    <name evidence="3" type="ORF">SAMN04488558_10699</name>
</gene>
<dbReference type="PANTHER" id="PTHR38432:SF1">
    <property type="entry name" value="TELA-LIKE PROTEIN SAOUHSC_01408"/>
    <property type="match status" value="1"/>
</dbReference>
<evidence type="ECO:0000313" key="4">
    <source>
        <dbReference type="Proteomes" id="UP000198833"/>
    </source>
</evidence>
<organism evidence="3 4">
    <name type="scientific">Ignavigranum ruoffiae</name>
    <dbReference type="NCBI Taxonomy" id="89093"/>
    <lineage>
        <taxon>Bacteria</taxon>
        <taxon>Bacillati</taxon>
        <taxon>Bacillota</taxon>
        <taxon>Bacilli</taxon>
        <taxon>Lactobacillales</taxon>
        <taxon>Aerococcaceae</taxon>
        <taxon>Ignavigranum</taxon>
    </lineage>
</organism>
<evidence type="ECO:0000256" key="1">
    <source>
        <dbReference type="ARBA" id="ARBA00005541"/>
    </source>
</evidence>
<sequence>MSKEEIKQETMPTTKDDQLFEEMIQKQDPLGDIDDLLANPFDTAEKESPSFNQNLSQAEILAQRTVSNEHLIDRLPQHRKKQALALAEQIDEDNMSAIIAYGANAQKKLSEFSRSVLQHVQFKDTGEIGDSLAELMGQLQTTNPKDLTAEPNIFRKLFGKVRQSISETQMRYQKIGASIDRVAIKLEREKDELLNDNLMLEQFYQKNKDYFEALNIYIAAGEVKMKELQETIIPQAIEEARNSQSQMDVQKVNDLNQFLDRLDKRTHDLRLTRQMTIQQAPQIRLIQNTNQVLAEKIQVSVHTAIPLWENQITIALALLRQQQVSSSQRMVSDTTNDLLLKNSEMLKQSTVDVAREAERGIIDLETLKQTQANLIGALEETLEIQETGRQQRRLAEQELSSMENELRNKLLAISNEQKARAQVQPNTDQDPYNF</sequence>
<evidence type="ECO:0000313" key="3">
    <source>
        <dbReference type="EMBL" id="SEQ20596.1"/>
    </source>
</evidence>
<reference evidence="3 4" key="1">
    <citation type="submission" date="2016-10" db="EMBL/GenBank/DDBJ databases">
        <authorList>
            <person name="de Groot N.N."/>
        </authorList>
    </citation>
    <scope>NUCLEOTIDE SEQUENCE [LARGE SCALE GENOMIC DNA]</scope>
    <source>
        <strain evidence="3 4">DSM 15695</strain>
    </source>
</reference>
<dbReference type="Pfam" id="PF05816">
    <property type="entry name" value="TelA"/>
    <property type="match status" value="1"/>
</dbReference>
<dbReference type="STRING" id="89093.SAMN04488558_10699"/>
<dbReference type="PIRSF" id="PIRSF026508">
    <property type="entry name" value="TelA"/>
    <property type="match status" value="1"/>
</dbReference>
<dbReference type="Proteomes" id="UP000198833">
    <property type="component" value="Unassembled WGS sequence"/>
</dbReference>
<feature type="coiled-coil region" evidence="2">
    <location>
        <begin position="385"/>
        <end position="412"/>
    </location>
</feature>
<dbReference type="EMBL" id="FOEN01000006">
    <property type="protein sequence ID" value="SEQ20596.1"/>
    <property type="molecule type" value="Genomic_DNA"/>
</dbReference>
<name>A0A1H9E4D8_9LACT</name>
<keyword evidence="2" id="KW-0175">Coiled coil</keyword>
<comment type="similarity">
    <text evidence="1">Belongs to the TelA family.</text>
</comment>
<accession>A0A1H9E4D8</accession>
<dbReference type="InterPro" id="IPR008863">
    <property type="entry name" value="Toxic_anion-R_TelA"/>
</dbReference>